<dbReference type="InterPro" id="IPR021886">
    <property type="entry name" value="MgsA_C"/>
</dbReference>
<evidence type="ECO:0000256" key="2">
    <source>
        <dbReference type="ARBA" id="ARBA00022741"/>
    </source>
</evidence>
<gene>
    <name evidence="6" type="ORF">UFOPK1392_00062</name>
</gene>
<dbReference type="SUPFAM" id="SSF52540">
    <property type="entry name" value="P-loop containing nucleoside triphosphate hydrolases"/>
    <property type="match status" value="1"/>
</dbReference>
<keyword evidence="3" id="KW-0067">ATP-binding</keyword>
<feature type="compositionally biased region" description="Basic and acidic residues" evidence="4">
    <location>
        <begin position="424"/>
        <end position="443"/>
    </location>
</feature>
<dbReference type="InterPro" id="IPR003593">
    <property type="entry name" value="AAA+_ATPase"/>
</dbReference>
<evidence type="ECO:0000256" key="1">
    <source>
        <dbReference type="ARBA" id="ARBA00008959"/>
    </source>
</evidence>
<dbReference type="FunFam" id="1.10.3710.10:FF:000003">
    <property type="entry name" value="ATPase, AAA family protein"/>
    <property type="match status" value="1"/>
</dbReference>
<protein>
    <submittedName>
        <fullName evidence="6">Unannotated protein</fullName>
    </submittedName>
</protein>
<dbReference type="GO" id="GO:0006261">
    <property type="term" value="P:DNA-templated DNA replication"/>
    <property type="evidence" value="ECO:0007669"/>
    <property type="project" value="TreeGrafter"/>
</dbReference>
<dbReference type="GO" id="GO:0008047">
    <property type="term" value="F:enzyme activator activity"/>
    <property type="evidence" value="ECO:0007669"/>
    <property type="project" value="TreeGrafter"/>
</dbReference>
<dbReference type="Pfam" id="PF00004">
    <property type="entry name" value="AAA"/>
    <property type="match status" value="1"/>
</dbReference>
<dbReference type="Gene3D" id="1.20.272.10">
    <property type="match status" value="1"/>
</dbReference>
<feature type="domain" description="AAA+ ATPase" evidence="5">
    <location>
        <begin position="53"/>
        <end position="173"/>
    </location>
</feature>
<organism evidence="6">
    <name type="scientific">freshwater metagenome</name>
    <dbReference type="NCBI Taxonomy" id="449393"/>
    <lineage>
        <taxon>unclassified sequences</taxon>
        <taxon>metagenomes</taxon>
        <taxon>ecological metagenomes</taxon>
    </lineage>
</organism>
<dbReference type="InterPro" id="IPR032423">
    <property type="entry name" value="AAA_assoc_2"/>
</dbReference>
<dbReference type="FunFam" id="3.40.50.300:FF:000345">
    <property type="entry name" value="AAA family ATPase"/>
    <property type="match status" value="1"/>
</dbReference>
<sequence length="467" mass="51012">MAEDLFAAAAEDRLTRQAPLAARMRPRTLDEVVGQEHLLGRGRPLRALIEADRLSSVILWGPPGTGKTSLSQLIANTTAKAFEQLSAVTATVKDVREVAARAQDRLGQRGQGTILFLDEVHRFNKAQQDALLPSVESGLLTLIGATTENPFFEVNPPLLSRSTLFRLEPLSAEACTQLVRRGLEVENATIDDEALLLLVDRANGDGRHVLTSLEVAVAIAHEHPDAERDSAGRIVDELVRVRVDDIEAALGTKAMRYGRDDHFDVISAFIKSIRGSDADAGLYWLARMLEAGEDARFIARRLVILASEDIGMADSLSLVVADATARAVEFVGLPEAQLNLAHCVVHLASAPKSNRVTVALGRAVADVRERPGGEVPVHLRDAHYRGAKTLGHGQGYDYPHDHPDGWVDQQYRPAELAGRVYYEPSDHGAEQRVRTRMEQREATAQDSNGPIVEATPVMDDDQKRATI</sequence>
<evidence type="ECO:0000313" key="6">
    <source>
        <dbReference type="EMBL" id="CAB4322328.1"/>
    </source>
</evidence>
<dbReference type="PANTHER" id="PTHR13779:SF7">
    <property type="entry name" value="ATPASE WRNIP1"/>
    <property type="match status" value="1"/>
</dbReference>
<dbReference type="CDD" id="cd18139">
    <property type="entry name" value="HLD_clamp_RarA"/>
    <property type="match status" value="1"/>
</dbReference>
<dbReference type="FunFam" id="1.20.272.10:FF:000001">
    <property type="entry name" value="Putative AAA family ATPase"/>
    <property type="match status" value="1"/>
</dbReference>
<dbReference type="PANTHER" id="PTHR13779">
    <property type="entry name" value="WERNER HELICASE-INTERACTING PROTEIN 1 FAMILY MEMBER"/>
    <property type="match status" value="1"/>
</dbReference>
<name>A0A6J5YFH7_9ZZZZ</name>
<evidence type="ECO:0000256" key="4">
    <source>
        <dbReference type="SAM" id="MobiDB-lite"/>
    </source>
</evidence>
<dbReference type="GO" id="GO:0003677">
    <property type="term" value="F:DNA binding"/>
    <property type="evidence" value="ECO:0007669"/>
    <property type="project" value="InterPro"/>
</dbReference>
<dbReference type="Gene3D" id="3.40.50.300">
    <property type="entry name" value="P-loop containing nucleotide triphosphate hydrolases"/>
    <property type="match status" value="1"/>
</dbReference>
<evidence type="ECO:0000259" key="5">
    <source>
        <dbReference type="SMART" id="SM00382"/>
    </source>
</evidence>
<dbReference type="CDD" id="cd00009">
    <property type="entry name" value="AAA"/>
    <property type="match status" value="1"/>
</dbReference>
<proteinExistence type="inferred from homology"/>
<dbReference type="InterPro" id="IPR051314">
    <property type="entry name" value="AAA_ATPase_RarA/MGS1/WRNIP1"/>
</dbReference>
<accession>A0A6J5YFH7</accession>
<dbReference type="Gene3D" id="1.10.8.60">
    <property type="match status" value="1"/>
</dbReference>
<dbReference type="SMART" id="SM00382">
    <property type="entry name" value="AAA"/>
    <property type="match status" value="1"/>
</dbReference>
<dbReference type="Pfam" id="PF12002">
    <property type="entry name" value="MgsA_C"/>
    <property type="match status" value="1"/>
</dbReference>
<feature type="region of interest" description="Disordered" evidence="4">
    <location>
        <begin position="422"/>
        <end position="467"/>
    </location>
</feature>
<dbReference type="SUPFAM" id="SSF48019">
    <property type="entry name" value="post-AAA+ oligomerization domain-like"/>
    <property type="match status" value="1"/>
</dbReference>
<dbReference type="GO" id="GO:0000731">
    <property type="term" value="P:DNA synthesis involved in DNA repair"/>
    <property type="evidence" value="ECO:0007669"/>
    <property type="project" value="TreeGrafter"/>
</dbReference>
<dbReference type="InterPro" id="IPR008921">
    <property type="entry name" value="DNA_pol3_clamp-load_cplx_C"/>
</dbReference>
<reference evidence="6" key="1">
    <citation type="submission" date="2020-05" db="EMBL/GenBank/DDBJ databases">
        <authorList>
            <person name="Chiriac C."/>
            <person name="Salcher M."/>
            <person name="Ghai R."/>
            <person name="Kavagutti S V."/>
        </authorList>
    </citation>
    <scope>NUCLEOTIDE SEQUENCE</scope>
</reference>
<dbReference type="Pfam" id="PF16193">
    <property type="entry name" value="AAA_assoc_2"/>
    <property type="match status" value="1"/>
</dbReference>
<keyword evidence="2" id="KW-0547">Nucleotide-binding</keyword>
<dbReference type="InterPro" id="IPR027417">
    <property type="entry name" value="P-loop_NTPase"/>
</dbReference>
<evidence type="ECO:0000256" key="3">
    <source>
        <dbReference type="ARBA" id="ARBA00022840"/>
    </source>
</evidence>
<dbReference type="GO" id="GO:0005524">
    <property type="term" value="F:ATP binding"/>
    <property type="evidence" value="ECO:0007669"/>
    <property type="project" value="UniProtKB-KW"/>
</dbReference>
<dbReference type="EMBL" id="CAEMXZ010000001">
    <property type="protein sequence ID" value="CAB4322328.1"/>
    <property type="molecule type" value="Genomic_DNA"/>
</dbReference>
<dbReference type="AlphaFoldDB" id="A0A6J5YFH7"/>
<dbReference type="Gene3D" id="1.10.3710.10">
    <property type="entry name" value="DNA polymerase III clamp loader subunits, C-terminal domain"/>
    <property type="match status" value="1"/>
</dbReference>
<dbReference type="GO" id="GO:0016887">
    <property type="term" value="F:ATP hydrolysis activity"/>
    <property type="evidence" value="ECO:0007669"/>
    <property type="project" value="InterPro"/>
</dbReference>
<dbReference type="GO" id="GO:0017116">
    <property type="term" value="F:single-stranded DNA helicase activity"/>
    <property type="evidence" value="ECO:0007669"/>
    <property type="project" value="TreeGrafter"/>
</dbReference>
<comment type="similarity">
    <text evidence="1">Belongs to the AAA ATPase family. RarA/MGS1/WRNIP1 subfamily.</text>
</comment>
<dbReference type="InterPro" id="IPR003959">
    <property type="entry name" value="ATPase_AAA_core"/>
</dbReference>